<sequence>RVSLQRQASSSSSRAGKRELKKEEARPAAAAMVRVPPDQNTHVFVQNLREFIEFMSKCGMVLHDPLTRAGRRSSCTRTKMAILTAAARCGYIKKESVVALALQILDGYRLRDCEISVEAGQVKEQQTPPVGLAPARFAPPQQTAALASAPARTPPDAPTGVLVISNVFENPSDIDSDPLLLEKIRDDVYGLRCAKAVVHDRNPDGVVLVTFAESGRVQAGLLSQLDGSDVPRRPGAQKPPSGRRQDPSNQSNHVEADGGAGCQATGHLGERQILGEDCRQIWPPPTKKSQ</sequence>
<proteinExistence type="predicted"/>
<organism evidence="2 3">
    <name type="scientific">Macrostomum lignano</name>
    <dbReference type="NCBI Taxonomy" id="282301"/>
    <lineage>
        <taxon>Eukaryota</taxon>
        <taxon>Metazoa</taxon>
        <taxon>Spiralia</taxon>
        <taxon>Lophotrochozoa</taxon>
        <taxon>Platyhelminthes</taxon>
        <taxon>Rhabditophora</taxon>
        <taxon>Macrostomorpha</taxon>
        <taxon>Macrostomida</taxon>
        <taxon>Macrostomidae</taxon>
        <taxon>Macrostomum</taxon>
    </lineage>
</organism>
<dbReference type="InterPro" id="IPR034393">
    <property type="entry name" value="TatSF1-like"/>
</dbReference>
<dbReference type="AlphaFoldDB" id="A0A1I8FK20"/>
<name>A0A1I8FK20_9PLAT</name>
<dbReference type="WBParaSite" id="maker-unitig_38245-snap-gene-0.1-mRNA-1">
    <property type="protein sequence ID" value="maker-unitig_38245-snap-gene-0.1-mRNA-1"/>
    <property type="gene ID" value="maker-unitig_38245-snap-gene-0.1"/>
</dbReference>
<evidence type="ECO:0000256" key="1">
    <source>
        <dbReference type="SAM" id="MobiDB-lite"/>
    </source>
</evidence>
<dbReference type="GO" id="GO:0005686">
    <property type="term" value="C:U2 snRNP"/>
    <property type="evidence" value="ECO:0007669"/>
    <property type="project" value="TreeGrafter"/>
</dbReference>
<feature type="region of interest" description="Disordered" evidence="1">
    <location>
        <begin position="225"/>
        <end position="265"/>
    </location>
</feature>
<dbReference type="PANTHER" id="PTHR15608:SF0">
    <property type="entry name" value="HIV TAT-SPECIFIC FACTOR 1"/>
    <property type="match status" value="1"/>
</dbReference>
<dbReference type="PANTHER" id="PTHR15608">
    <property type="entry name" value="SPLICING FACTOR U2AF-ASSOCIATED PROTEIN 2"/>
    <property type="match status" value="1"/>
</dbReference>
<accession>A0A1I8FK20</accession>
<protein>
    <submittedName>
        <fullName evidence="3">RRM domain-containing protein</fullName>
    </submittedName>
</protein>
<feature type="compositionally biased region" description="Low complexity" evidence="1">
    <location>
        <begin position="1"/>
        <end position="14"/>
    </location>
</feature>
<keyword evidence="2" id="KW-1185">Reference proteome</keyword>
<evidence type="ECO:0000313" key="3">
    <source>
        <dbReference type="WBParaSite" id="maker-unitig_38245-snap-gene-0.1-mRNA-1"/>
    </source>
</evidence>
<dbReference type="GO" id="GO:0003723">
    <property type="term" value="F:RNA binding"/>
    <property type="evidence" value="ECO:0007669"/>
    <property type="project" value="TreeGrafter"/>
</dbReference>
<evidence type="ECO:0000313" key="2">
    <source>
        <dbReference type="Proteomes" id="UP000095280"/>
    </source>
</evidence>
<reference evidence="3" key="1">
    <citation type="submission" date="2016-11" db="UniProtKB">
        <authorList>
            <consortium name="WormBaseParasite"/>
        </authorList>
    </citation>
    <scope>IDENTIFICATION</scope>
</reference>
<feature type="compositionally biased region" description="Basic and acidic residues" evidence="1">
    <location>
        <begin position="16"/>
        <end position="26"/>
    </location>
</feature>
<dbReference type="Proteomes" id="UP000095280">
    <property type="component" value="Unplaced"/>
</dbReference>
<dbReference type="GO" id="GO:0005684">
    <property type="term" value="C:U2-type spliceosomal complex"/>
    <property type="evidence" value="ECO:0007669"/>
    <property type="project" value="TreeGrafter"/>
</dbReference>
<feature type="region of interest" description="Disordered" evidence="1">
    <location>
        <begin position="1"/>
        <end position="30"/>
    </location>
</feature>